<keyword evidence="4" id="KW-0378">Hydrolase</keyword>
<evidence type="ECO:0000256" key="2">
    <source>
        <dbReference type="ARBA" id="ARBA00022670"/>
    </source>
</evidence>
<keyword evidence="2" id="KW-0645">Protease</keyword>
<keyword evidence="10" id="KW-1185">Reference proteome</keyword>
<feature type="chain" id="PRO_5042047346" description="Peptidase A1 domain-containing protein" evidence="7">
    <location>
        <begin position="25"/>
        <end position="485"/>
    </location>
</feature>
<keyword evidence="5" id="KW-0325">Glycoprotein</keyword>
<feature type="active site" evidence="6">
    <location>
        <position position="82"/>
    </location>
</feature>
<evidence type="ECO:0000256" key="3">
    <source>
        <dbReference type="ARBA" id="ARBA00022750"/>
    </source>
</evidence>
<dbReference type="InterPro" id="IPR034161">
    <property type="entry name" value="Pepsin-like_plant"/>
</dbReference>
<dbReference type="EMBL" id="JAJJMB010015535">
    <property type="protein sequence ID" value="KAI3853710.1"/>
    <property type="molecule type" value="Genomic_DNA"/>
</dbReference>
<feature type="domain" description="Peptidase A1" evidence="8">
    <location>
        <begin position="64"/>
        <end position="422"/>
    </location>
</feature>
<feature type="active site" evidence="6">
    <location>
        <position position="306"/>
    </location>
</feature>
<organism evidence="9 10">
    <name type="scientific">Papaver atlanticum</name>
    <dbReference type="NCBI Taxonomy" id="357466"/>
    <lineage>
        <taxon>Eukaryota</taxon>
        <taxon>Viridiplantae</taxon>
        <taxon>Streptophyta</taxon>
        <taxon>Embryophyta</taxon>
        <taxon>Tracheophyta</taxon>
        <taxon>Spermatophyta</taxon>
        <taxon>Magnoliopsida</taxon>
        <taxon>Ranunculales</taxon>
        <taxon>Papaveraceae</taxon>
        <taxon>Papaveroideae</taxon>
        <taxon>Papaver</taxon>
    </lineage>
</organism>
<evidence type="ECO:0000313" key="10">
    <source>
        <dbReference type="Proteomes" id="UP001202328"/>
    </source>
</evidence>
<keyword evidence="7" id="KW-0732">Signal</keyword>
<comment type="similarity">
    <text evidence="1">Belongs to the peptidase A1 family.</text>
</comment>
<dbReference type="Pfam" id="PF14543">
    <property type="entry name" value="TAXi_N"/>
    <property type="match status" value="1"/>
</dbReference>
<evidence type="ECO:0000256" key="5">
    <source>
        <dbReference type="ARBA" id="ARBA00023180"/>
    </source>
</evidence>
<evidence type="ECO:0000256" key="7">
    <source>
        <dbReference type="SAM" id="SignalP"/>
    </source>
</evidence>
<dbReference type="SUPFAM" id="SSF50630">
    <property type="entry name" value="Acid proteases"/>
    <property type="match status" value="1"/>
</dbReference>
<dbReference type="GO" id="GO:0004190">
    <property type="term" value="F:aspartic-type endopeptidase activity"/>
    <property type="evidence" value="ECO:0007669"/>
    <property type="project" value="UniProtKB-KW"/>
</dbReference>
<reference evidence="9" key="1">
    <citation type="submission" date="2022-04" db="EMBL/GenBank/DDBJ databases">
        <title>A functionally conserved STORR gene fusion in Papaver species that diverged 16.8 million years ago.</title>
        <authorList>
            <person name="Catania T."/>
        </authorList>
    </citation>
    <scope>NUCLEOTIDE SEQUENCE</scope>
    <source>
        <strain evidence="9">S-188037</strain>
    </source>
</reference>
<evidence type="ECO:0000313" key="9">
    <source>
        <dbReference type="EMBL" id="KAI3853710.1"/>
    </source>
</evidence>
<dbReference type="InterPro" id="IPR033121">
    <property type="entry name" value="PEPTIDASE_A1"/>
</dbReference>
<protein>
    <recommendedName>
        <fullName evidence="8">Peptidase A1 domain-containing protein</fullName>
    </recommendedName>
</protein>
<dbReference type="Pfam" id="PF14541">
    <property type="entry name" value="TAXi_C"/>
    <property type="match status" value="1"/>
</dbReference>
<dbReference type="PROSITE" id="PS51767">
    <property type="entry name" value="PEPTIDASE_A1"/>
    <property type="match status" value="1"/>
</dbReference>
<evidence type="ECO:0000256" key="4">
    <source>
        <dbReference type="ARBA" id="ARBA00022801"/>
    </source>
</evidence>
<comment type="caution">
    <text evidence="9">The sequence shown here is derived from an EMBL/GenBank/DDBJ whole genome shotgun (WGS) entry which is preliminary data.</text>
</comment>
<dbReference type="GO" id="GO:0006508">
    <property type="term" value="P:proteolysis"/>
    <property type="evidence" value="ECO:0007669"/>
    <property type="project" value="UniProtKB-KW"/>
</dbReference>
<dbReference type="InterPro" id="IPR021109">
    <property type="entry name" value="Peptidase_aspartic_dom_sf"/>
</dbReference>
<gene>
    <name evidence="9" type="ORF">MKW98_025227</name>
</gene>
<accession>A0AAD4S1S3</accession>
<dbReference type="Proteomes" id="UP001202328">
    <property type="component" value="Unassembled WGS sequence"/>
</dbReference>
<evidence type="ECO:0000256" key="6">
    <source>
        <dbReference type="PIRSR" id="PIRSR601461-1"/>
    </source>
</evidence>
<dbReference type="CDD" id="cd05476">
    <property type="entry name" value="pepsin_A_like_plant"/>
    <property type="match status" value="1"/>
</dbReference>
<feature type="signal peptide" evidence="7">
    <location>
        <begin position="1"/>
        <end position="24"/>
    </location>
</feature>
<dbReference type="AlphaFoldDB" id="A0AAD4S1S3"/>
<evidence type="ECO:0000259" key="8">
    <source>
        <dbReference type="PROSITE" id="PS51767"/>
    </source>
</evidence>
<dbReference type="PANTHER" id="PTHR13683:SF768">
    <property type="entry name" value="EUKARYOTIC ASPARTYL PROTEASE FAMILY PROTEIN"/>
    <property type="match status" value="1"/>
</dbReference>
<dbReference type="InterPro" id="IPR032799">
    <property type="entry name" value="TAXi_C"/>
</dbReference>
<evidence type="ECO:0000256" key="1">
    <source>
        <dbReference type="ARBA" id="ARBA00007447"/>
    </source>
</evidence>
<keyword evidence="3" id="KW-0064">Aspartyl protease</keyword>
<dbReference type="InterPro" id="IPR001461">
    <property type="entry name" value="Aspartic_peptidase_A1"/>
</dbReference>
<dbReference type="PANTHER" id="PTHR13683">
    <property type="entry name" value="ASPARTYL PROTEASES"/>
    <property type="match status" value="1"/>
</dbReference>
<dbReference type="Gene3D" id="2.40.70.10">
    <property type="entry name" value="Acid Proteases"/>
    <property type="match status" value="2"/>
</dbReference>
<proteinExistence type="inferred from homology"/>
<name>A0AAD4S1S3_9MAGN</name>
<sequence>MRNPYIIFFALVVLVLSWVVSVSGGGGVFQVNHKFGRRIDWSLTDLKLHDTKRHGSGRLLAEIYYTKLAIGSPPRDFFLVVDTGSDVFWVNCAKCGPCHPTYTLATLMHPMLSFLQPTLNLYDPKFSSTSSVVPCGDDFCTEYSKGRHQSGCSSNKVCRYSVGYADGSTTAGYFVHDTIGFDKISANFQATIGTAEVSFGCGMKVTGKFGNPSLDGLIGFGASSTSLLSQLASEGKVSKKFAHCLDGRNGGGIFVIGDVVQPPLTMTPLVANAQHYNVNMKSIQVGNNIIDISKFQAGDGERTIVDSGTSLTYFPKSVLDPLKQTILASQPNLTTYLLGDFYECFGFNKSIDDSLPTVTFRFKNSLQLNVYPHDYLFTQNEGYCFGWQDGAKFKTDLIILGDLVLNNKLVLYDLENQALGVSEYDCSSTIGLKDEESGSIYQVGGSNTLSSYPTRYHKDISSSPAQHFGRVIQFILLSFMLYSCV</sequence>
<dbReference type="PRINTS" id="PR00792">
    <property type="entry name" value="PEPSIN"/>
</dbReference>
<dbReference type="InterPro" id="IPR032861">
    <property type="entry name" value="TAXi_N"/>
</dbReference>